<name>R1E4L8_NANST</name>
<keyword evidence="2" id="KW-1185">Reference proteome</keyword>
<dbReference type="EMBL" id="APJZ01000002">
    <property type="protein sequence ID" value="EOD42593.1"/>
    <property type="molecule type" value="Genomic_DNA"/>
</dbReference>
<dbReference type="AlphaFoldDB" id="R1E4L8"/>
<comment type="caution">
    <text evidence="1">The sequence shown here is derived from an EMBL/GenBank/DDBJ whole genome shotgun (WGS) entry which is preliminary data.</text>
</comment>
<evidence type="ECO:0000313" key="1">
    <source>
        <dbReference type="EMBL" id="EOD42593.1"/>
    </source>
</evidence>
<organism evidence="1 2">
    <name type="scientific">Nanobsidianus stetteri</name>
    <dbReference type="NCBI Taxonomy" id="1294122"/>
    <lineage>
        <taxon>Archaea</taxon>
        <taxon>Nanobdellota</taxon>
        <taxon>Candidatus Nanoarchaeia</taxon>
        <taxon>Nanoarchaeales</taxon>
        <taxon>Nanopusillaceae</taxon>
        <taxon>Candidatus Nanobsidianus</taxon>
    </lineage>
</organism>
<dbReference type="Proteomes" id="UP000053279">
    <property type="component" value="Unassembled WGS sequence"/>
</dbReference>
<reference evidence="1 2" key="1">
    <citation type="submission" date="2013-02" db="EMBL/GenBank/DDBJ databases">
        <title>Insights into archaeal evolution and symbiosis from the genomes of a Nanoarchaeon and its crenarchaeal host from Yellowstone National Park.</title>
        <authorList>
            <person name="Podar M."/>
            <person name="Makarova K.S."/>
            <person name="Graham D.E."/>
            <person name="Wolf Y.I."/>
            <person name="Koonin E.V."/>
            <person name="Reysenbach A.-L."/>
        </authorList>
    </citation>
    <scope>NUCLEOTIDE SEQUENCE [LARGE SCALE GENOMIC DNA]</scope>
</reference>
<sequence>MAVRRRKTLKELLLELLKTPKTIDEVIKAVKSKRPRTRVRVIKALVSRLLKEGSIKKVGDKLQA</sequence>
<evidence type="ECO:0000313" key="2">
    <source>
        <dbReference type="Proteomes" id="UP000053279"/>
    </source>
</evidence>
<accession>R1E4L8</accession>
<proteinExistence type="predicted"/>
<gene>
    <name evidence="1" type="ORF">Nst1_323</name>
</gene>
<protein>
    <submittedName>
        <fullName evidence="1">Uncharacterized protein</fullName>
    </submittedName>
</protein>